<feature type="active site" description="Proton acceptor" evidence="1">
    <location>
        <position position="148"/>
    </location>
</feature>
<dbReference type="GO" id="GO:0016852">
    <property type="term" value="F:sirohydrochlorin cobaltochelatase activity"/>
    <property type="evidence" value="ECO:0007669"/>
    <property type="project" value="InterPro"/>
</dbReference>
<evidence type="ECO:0000313" key="3">
    <source>
        <dbReference type="EMBL" id="AGW12159.1"/>
    </source>
</evidence>
<dbReference type="HOGENOM" id="CLU_036584_1_1_7"/>
<dbReference type="GO" id="GO:0046872">
    <property type="term" value="F:metal ion binding"/>
    <property type="evidence" value="ECO:0007669"/>
    <property type="project" value="UniProtKB-KW"/>
</dbReference>
<protein>
    <submittedName>
        <fullName evidence="3">Putative anaerobic cobalt chelatase</fullName>
    </submittedName>
</protein>
<dbReference type="Proteomes" id="UP000016587">
    <property type="component" value="Chromosome"/>
</dbReference>
<dbReference type="Pfam" id="PF06180">
    <property type="entry name" value="CbiK"/>
    <property type="match status" value="1"/>
</dbReference>
<keyword evidence="2" id="KW-0479">Metal-binding</keyword>
<dbReference type="SUPFAM" id="SSF53800">
    <property type="entry name" value="Chelatase"/>
    <property type="match status" value="1"/>
</dbReference>
<dbReference type="Gene3D" id="3.40.50.1400">
    <property type="match status" value="2"/>
</dbReference>
<feature type="binding site" evidence="2">
    <location>
        <position position="148"/>
    </location>
    <ligand>
        <name>Co(2+)</name>
        <dbReference type="ChEBI" id="CHEBI:48828"/>
    </ligand>
</feature>
<dbReference type="PATRIC" id="fig|1121448.10.peg.232"/>
<accession>T2G7J1</accession>
<proteinExistence type="predicted"/>
<dbReference type="eggNOG" id="COG4822">
    <property type="taxonomic scope" value="Bacteria"/>
</dbReference>
<dbReference type="EMBL" id="CP006585">
    <property type="protein sequence ID" value="AGW12159.1"/>
    <property type="molecule type" value="Genomic_DNA"/>
</dbReference>
<evidence type="ECO:0000256" key="1">
    <source>
        <dbReference type="PIRSR" id="PIRSR033579-1"/>
    </source>
</evidence>
<organism evidence="3 4">
    <name type="scientific">Megalodesulfovibrio gigas (strain ATCC 19364 / DSM 1382 / NCIMB 9332 / VKM B-1759)</name>
    <name type="common">Desulfovibrio gigas</name>
    <dbReference type="NCBI Taxonomy" id="1121448"/>
    <lineage>
        <taxon>Bacteria</taxon>
        <taxon>Pseudomonadati</taxon>
        <taxon>Thermodesulfobacteriota</taxon>
        <taxon>Desulfovibrionia</taxon>
        <taxon>Desulfovibrionales</taxon>
        <taxon>Desulfovibrionaceae</taxon>
        <taxon>Megalodesulfovibrio</taxon>
    </lineage>
</organism>
<reference evidence="4" key="2">
    <citation type="submission" date="2013-07" db="EMBL/GenBank/DDBJ databases">
        <authorList>
            <person name="Morais-Silva F.O."/>
            <person name="Rezende A.M."/>
            <person name="Pimentel C."/>
            <person name="Resende D.M."/>
            <person name="Santos C.I."/>
            <person name="Clemente C."/>
            <person name="de Oliveira L.M."/>
            <person name="da Silva S.M."/>
            <person name="Costa D.A."/>
            <person name="Varela-Raposo A."/>
            <person name="Horacio E.C.A."/>
            <person name="Matos M."/>
            <person name="Flores O."/>
            <person name="Ruiz J.C."/>
            <person name="Rodrigues-Pousada C."/>
        </authorList>
    </citation>
    <scope>NUCLEOTIDE SEQUENCE [LARGE SCALE GENOMIC DNA]</scope>
    <source>
        <strain evidence="4">ATCC 19364 / DSM 1382 / NCIMB 9332 / VKM B-1759</strain>
    </source>
</reference>
<dbReference type="InterPro" id="IPR010388">
    <property type="entry name" value="Anaerobic_Co-chelatase"/>
</dbReference>
<evidence type="ECO:0000256" key="2">
    <source>
        <dbReference type="PIRSR" id="PIRSR033579-3"/>
    </source>
</evidence>
<sequence>MKPGVLLAAFGSGVPAAQRSLVQFEAAVRALFPGVPVRWAFTSTRVRTRLAGEGVKTDSVHKALEKMHFERFTHVALQSLHVTPGAEFEALGQAVEAVCRSHGGQCPAVALGLPLLARDEDIPVVAAAILQTLPPERAAGDIVVLMGHGTSHEADARYDRLAAALGRVDPLVVVGTMDGTRSLETVLAELEHLPPGPVWLTPLLAVAGAHVLKDMAGPGPDSWKSRLQAAGRTVHVVHAGAAERPALAAIWIEHLRQAMTALQVSGG</sequence>
<dbReference type="AlphaFoldDB" id="T2G7J1"/>
<name>T2G7J1_MEGG1</name>
<keyword evidence="2" id="KW-0170">Cobalt</keyword>
<dbReference type="GO" id="GO:0019251">
    <property type="term" value="P:anaerobic cobalamin biosynthetic process"/>
    <property type="evidence" value="ECO:0007669"/>
    <property type="project" value="InterPro"/>
</dbReference>
<gene>
    <name evidence="3" type="ORF">DGI_0225</name>
</gene>
<reference evidence="3 4" key="1">
    <citation type="journal article" date="2013" name="J. Bacteriol.">
        <title>Roles of HynAB and Ech, the only two hydrogenases found in the model sulfate reducer Desulfovibrio gigas.</title>
        <authorList>
            <person name="Morais-Silva F.O."/>
            <person name="Santos C.I."/>
            <person name="Rodrigues R."/>
            <person name="Pereira I.A."/>
            <person name="Rodrigues-Pousada C."/>
        </authorList>
    </citation>
    <scope>NUCLEOTIDE SEQUENCE [LARGE SCALE GENOMIC DNA]</scope>
    <source>
        <strain evidence="4">ATCC 19364 / DSM 1382 / NCIMB 9332 / VKM B-1759</strain>
    </source>
</reference>
<dbReference type="PIRSF" id="PIRSF033579">
    <property type="entry name" value="Anaer_Co_chel"/>
    <property type="match status" value="1"/>
</dbReference>
<dbReference type="STRING" id="1121448.DGI_0225"/>
<dbReference type="KEGG" id="dgg:DGI_0225"/>
<keyword evidence="4" id="KW-1185">Reference proteome</keyword>
<evidence type="ECO:0000313" key="4">
    <source>
        <dbReference type="Proteomes" id="UP000016587"/>
    </source>
</evidence>
<feature type="binding site" evidence="2">
    <location>
        <position position="210"/>
    </location>
    <ligand>
        <name>Co(2+)</name>
        <dbReference type="ChEBI" id="CHEBI:48828"/>
    </ligand>
</feature>